<evidence type="ECO:0000313" key="3">
    <source>
        <dbReference type="EMBL" id="KAL2344345.1"/>
    </source>
</evidence>
<protein>
    <recommendedName>
        <fullName evidence="2">AAA+ ATPase At3g28540-like C-terminal domain-containing protein</fullName>
    </recommendedName>
</protein>
<dbReference type="EMBL" id="JBGMDY010000002">
    <property type="protein sequence ID" value="KAL2344345.1"/>
    <property type="molecule type" value="Genomic_DNA"/>
</dbReference>
<dbReference type="Proteomes" id="UP001603857">
    <property type="component" value="Unassembled WGS sequence"/>
</dbReference>
<name>A0ABD1NB24_9FABA</name>
<feature type="compositionally biased region" description="Basic and acidic residues" evidence="1">
    <location>
        <begin position="54"/>
        <end position="67"/>
    </location>
</feature>
<feature type="compositionally biased region" description="Basic residues" evidence="1">
    <location>
        <begin position="68"/>
        <end position="77"/>
    </location>
</feature>
<dbReference type="Pfam" id="PF25568">
    <property type="entry name" value="AAA_lid_At3g28540"/>
    <property type="match status" value="1"/>
</dbReference>
<organism evidence="3 4">
    <name type="scientific">Flemingia macrophylla</name>
    <dbReference type="NCBI Taxonomy" id="520843"/>
    <lineage>
        <taxon>Eukaryota</taxon>
        <taxon>Viridiplantae</taxon>
        <taxon>Streptophyta</taxon>
        <taxon>Embryophyta</taxon>
        <taxon>Tracheophyta</taxon>
        <taxon>Spermatophyta</taxon>
        <taxon>Magnoliopsida</taxon>
        <taxon>eudicotyledons</taxon>
        <taxon>Gunneridae</taxon>
        <taxon>Pentapetalae</taxon>
        <taxon>rosids</taxon>
        <taxon>fabids</taxon>
        <taxon>Fabales</taxon>
        <taxon>Fabaceae</taxon>
        <taxon>Papilionoideae</taxon>
        <taxon>50 kb inversion clade</taxon>
        <taxon>NPAAA clade</taxon>
        <taxon>indigoferoid/millettioid clade</taxon>
        <taxon>Phaseoleae</taxon>
        <taxon>Flemingia</taxon>
    </lineage>
</organism>
<sequence length="77" mass="8633">MRNDVAEDLMPKSPLDDAHKCLSNLIEALEEAAEAEEVRQSGTKEEELVQQNESFKENGEVLGDKPMRVKTKSNHPP</sequence>
<gene>
    <name evidence="3" type="ORF">Fmac_005630</name>
</gene>
<reference evidence="3 4" key="1">
    <citation type="submission" date="2024-08" db="EMBL/GenBank/DDBJ databases">
        <title>Insights into the chromosomal genome structure of Flemingia macrophylla.</title>
        <authorList>
            <person name="Ding Y."/>
            <person name="Zhao Y."/>
            <person name="Bi W."/>
            <person name="Wu M."/>
            <person name="Zhao G."/>
            <person name="Gong Y."/>
            <person name="Li W."/>
            <person name="Zhang P."/>
        </authorList>
    </citation>
    <scope>NUCLEOTIDE SEQUENCE [LARGE SCALE GENOMIC DNA]</scope>
    <source>
        <strain evidence="3">DYQJB</strain>
        <tissue evidence="3">Leaf</tissue>
    </source>
</reference>
<evidence type="ECO:0000259" key="2">
    <source>
        <dbReference type="Pfam" id="PF25568"/>
    </source>
</evidence>
<dbReference type="AlphaFoldDB" id="A0ABD1NB24"/>
<feature type="domain" description="AAA+ ATPase At3g28540-like C-terminal" evidence="2">
    <location>
        <begin position="4"/>
        <end position="39"/>
    </location>
</feature>
<comment type="caution">
    <text evidence="3">The sequence shown here is derived from an EMBL/GenBank/DDBJ whole genome shotgun (WGS) entry which is preliminary data.</text>
</comment>
<keyword evidence="4" id="KW-1185">Reference proteome</keyword>
<dbReference type="InterPro" id="IPR058017">
    <property type="entry name" value="At3g28540-like_C"/>
</dbReference>
<proteinExistence type="predicted"/>
<accession>A0ABD1NB24</accession>
<evidence type="ECO:0000313" key="4">
    <source>
        <dbReference type="Proteomes" id="UP001603857"/>
    </source>
</evidence>
<evidence type="ECO:0000256" key="1">
    <source>
        <dbReference type="SAM" id="MobiDB-lite"/>
    </source>
</evidence>
<feature type="compositionally biased region" description="Basic and acidic residues" evidence="1">
    <location>
        <begin position="36"/>
        <end position="47"/>
    </location>
</feature>
<feature type="region of interest" description="Disordered" evidence="1">
    <location>
        <begin position="33"/>
        <end position="77"/>
    </location>
</feature>